<organism evidence="12 13">
    <name type="scientific">Dechloromonas agitata</name>
    <dbReference type="NCBI Taxonomy" id="73030"/>
    <lineage>
        <taxon>Bacteria</taxon>
        <taxon>Pseudomonadati</taxon>
        <taxon>Pseudomonadota</taxon>
        <taxon>Betaproteobacteria</taxon>
        <taxon>Rhodocyclales</taxon>
        <taxon>Azonexaceae</taxon>
        <taxon>Dechloromonas</taxon>
    </lineage>
</organism>
<dbReference type="PANTHER" id="PTHR38662">
    <property type="entry name" value="COBALT TRANSPORT PROTEIN CBIN"/>
    <property type="match status" value="1"/>
</dbReference>
<feature type="transmembrane region" description="Helical" evidence="10">
    <location>
        <begin position="71"/>
        <end position="92"/>
    </location>
</feature>
<dbReference type="GO" id="GO:0009236">
    <property type="term" value="P:cobalamin biosynthetic process"/>
    <property type="evidence" value="ECO:0007669"/>
    <property type="project" value="UniProtKB-UniRule"/>
</dbReference>
<evidence type="ECO:0000313" key="13">
    <source>
        <dbReference type="Proteomes" id="UP000718593"/>
    </source>
</evidence>
<keyword evidence="1 10" id="KW-0171">Cobalt transport</keyword>
<evidence type="ECO:0000256" key="3">
    <source>
        <dbReference type="ARBA" id="ARBA00022475"/>
    </source>
</evidence>
<evidence type="ECO:0000256" key="9">
    <source>
        <dbReference type="ARBA" id="ARBA00023285"/>
    </source>
</evidence>
<accession>A0A930BRX8</accession>
<evidence type="ECO:0000256" key="4">
    <source>
        <dbReference type="ARBA" id="ARBA00022573"/>
    </source>
</evidence>
<evidence type="ECO:0000256" key="8">
    <source>
        <dbReference type="ARBA" id="ARBA00023136"/>
    </source>
</evidence>
<evidence type="ECO:0000313" key="12">
    <source>
        <dbReference type="EMBL" id="MBF1163617.1"/>
    </source>
</evidence>
<keyword evidence="3 10" id="KW-1003">Cell membrane</keyword>
<keyword evidence="5 10" id="KW-0812">Transmembrane</keyword>
<keyword evidence="9 10" id="KW-0170">Cobalt</keyword>
<keyword evidence="6 10" id="KW-1133">Transmembrane helix</keyword>
<dbReference type="NCBIfam" id="NF002780">
    <property type="entry name" value="PRK02898.1"/>
    <property type="match status" value="1"/>
</dbReference>
<comment type="pathway">
    <text evidence="10">Cofactor biosynthesis; adenosylcobalamin biosynthesis.</text>
</comment>
<dbReference type="GO" id="GO:0005886">
    <property type="term" value="C:plasma membrane"/>
    <property type="evidence" value="ECO:0007669"/>
    <property type="project" value="UniProtKB-SubCell"/>
</dbReference>
<sequence length="117" mass="12579">MKKQNWLLIIAVILLSALPLWFAPQPAPGPDGQPGEAFGGADGRAQQAIGQLAPGYEPWFTPLIEPASGEIASLLFALQAALGAGVIGYWLGCVVTRDRWRRKADGQTKNEEKPRAD</sequence>
<proteinExistence type="inferred from homology"/>
<keyword evidence="2 10" id="KW-0813">Transport</keyword>
<name>A0A930BRX8_9RHOO</name>
<comment type="caution">
    <text evidence="12">The sequence shown here is derived from an EMBL/GenBank/DDBJ whole genome shotgun (WGS) entry which is preliminary data.</text>
</comment>
<comment type="similarity">
    <text evidence="10">Belongs to the CbiN family.</text>
</comment>
<protein>
    <recommendedName>
        <fullName evidence="10">Cobalt transport protein CbiN</fullName>
    </recommendedName>
    <alternativeName>
        <fullName evidence="10">Energy-coupling factor transporter probable substrate-capture protein CbiN</fullName>
        <shortName evidence="10">ECF transporter S component CbiN</shortName>
    </alternativeName>
</protein>
<keyword evidence="11" id="KW-0732">Signal</keyword>
<comment type="caution">
    <text evidence="10">Lacks conserved residue(s) required for the propagation of feature annotation.</text>
</comment>
<comment type="subcellular location">
    <subcellularLocation>
        <location evidence="10">Cell membrane</location>
        <topology evidence="10">Multi-pass membrane protein</topology>
    </subcellularLocation>
</comment>
<evidence type="ECO:0000256" key="7">
    <source>
        <dbReference type="ARBA" id="ARBA00023065"/>
    </source>
</evidence>
<dbReference type="EMBL" id="JABZMI010000007">
    <property type="protein sequence ID" value="MBF1163617.1"/>
    <property type="molecule type" value="Genomic_DNA"/>
</dbReference>
<dbReference type="HAMAP" id="MF_00330">
    <property type="entry name" value="CbiN"/>
    <property type="match status" value="1"/>
</dbReference>
<evidence type="ECO:0000256" key="10">
    <source>
        <dbReference type="HAMAP-Rule" id="MF_00330"/>
    </source>
</evidence>
<feature type="chain" id="PRO_5037756293" description="Cobalt transport protein CbiN" evidence="11">
    <location>
        <begin position="23"/>
        <end position="117"/>
    </location>
</feature>
<keyword evidence="4 10" id="KW-0169">Cobalamin biosynthesis</keyword>
<dbReference type="GO" id="GO:0015087">
    <property type="term" value="F:cobalt ion transmembrane transporter activity"/>
    <property type="evidence" value="ECO:0007669"/>
    <property type="project" value="UniProtKB-UniRule"/>
</dbReference>
<comment type="function">
    <text evidence="10">Part of the energy-coupling factor (ECF) transporter complex CbiMNOQ involved in cobalt import.</text>
</comment>
<evidence type="ECO:0000256" key="2">
    <source>
        <dbReference type="ARBA" id="ARBA00022448"/>
    </source>
</evidence>
<feature type="signal peptide" evidence="11">
    <location>
        <begin position="1"/>
        <end position="22"/>
    </location>
</feature>
<dbReference type="Proteomes" id="UP000718593">
    <property type="component" value="Unassembled WGS sequence"/>
</dbReference>
<dbReference type="PANTHER" id="PTHR38662:SF1">
    <property type="entry name" value="COBALT TRANSPORT PROTEIN CBIN"/>
    <property type="match status" value="1"/>
</dbReference>
<keyword evidence="7 10" id="KW-0406">Ion transport</keyword>
<dbReference type="Pfam" id="PF02553">
    <property type="entry name" value="CbiN"/>
    <property type="match status" value="1"/>
</dbReference>
<comment type="subunit">
    <text evidence="10">Forms an energy-coupling factor (ECF) transporter complex composed of an ATP-binding protein (A component, CbiO), a transmembrane protein (T component, CbiQ) and 2 possible substrate-capture proteins (S components, CbiM and CbiN) of unknown stoichimetry.</text>
</comment>
<evidence type="ECO:0000256" key="1">
    <source>
        <dbReference type="ARBA" id="ARBA00022426"/>
    </source>
</evidence>
<evidence type="ECO:0000256" key="11">
    <source>
        <dbReference type="SAM" id="SignalP"/>
    </source>
</evidence>
<dbReference type="InterPro" id="IPR003705">
    <property type="entry name" value="CbiN"/>
</dbReference>
<keyword evidence="8 10" id="KW-0472">Membrane</keyword>
<evidence type="ECO:0000256" key="6">
    <source>
        <dbReference type="ARBA" id="ARBA00022989"/>
    </source>
</evidence>
<gene>
    <name evidence="10" type="primary">cbiN</name>
    <name evidence="12" type="ORF">HXL68_01110</name>
</gene>
<evidence type="ECO:0000256" key="5">
    <source>
        <dbReference type="ARBA" id="ARBA00022692"/>
    </source>
</evidence>
<dbReference type="AlphaFoldDB" id="A0A930BRX8"/>
<reference evidence="12" key="1">
    <citation type="submission" date="2020-04" db="EMBL/GenBank/DDBJ databases">
        <title>Deep metagenomics examines the oral microbiome during advanced dental caries in children, revealing novel taxa and co-occurrences with host molecules.</title>
        <authorList>
            <person name="Baker J.L."/>
            <person name="Morton J.T."/>
            <person name="Dinis M."/>
            <person name="Alvarez R."/>
            <person name="Tran N.C."/>
            <person name="Knight R."/>
            <person name="Edlund A."/>
        </authorList>
    </citation>
    <scope>NUCLEOTIDE SEQUENCE</scope>
    <source>
        <strain evidence="12">JCVI_32_bin.24</strain>
    </source>
</reference>